<sequence>MANKEDLIKHCRYFKGEAERPKDAPLWWGYEQIWVELSLNSKEGNANFHLMGEYLDNYLRAGLRTFCDDDDTPATMKALLYDRYTHFGGDAKSFKEWYINEYKKGKE</sequence>
<name>A0A8S5STY0_9CAUD</name>
<organism evidence="1">
    <name type="scientific">Siphoviridae sp. ctKwY15</name>
    <dbReference type="NCBI Taxonomy" id="2827843"/>
    <lineage>
        <taxon>Viruses</taxon>
        <taxon>Duplodnaviria</taxon>
        <taxon>Heunggongvirae</taxon>
        <taxon>Uroviricota</taxon>
        <taxon>Caudoviricetes</taxon>
    </lineage>
</organism>
<proteinExistence type="predicted"/>
<accession>A0A8S5STY0</accession>
<reference evidence="1" key="1">
    <citation type="journal article" date="2021" name="Proc. Natl. Acad. Sci. U.S.A.">
        <title>A Catalog of Tens of Thousands of Viruses from Human Metagenomes Reveals Hidden Associations with Chronic Diseases.</title>
        <authorList>
            <person name="Tisza M.J."/>
            <person name="Buck C.B."/>
        </authorList>
    </citation>
    <scope>NUCLEOTIDE SEQUENCE</scope>
    <source>
        <strain evidence="1">CtKwY15</strain>
    </source>
</reference>
<dbReference type="EMBL" id="BK032679">
    <property type="protein sequence ID" value="DAF54508.1"/>
    <property type="molecule type" value="Genomic_DNA"/>
</dbReference>
<protein>
    <submittedName>
        <fullName evidence="1">Uncharacterized protein</fullName>
    </submittedName>
</protein>
<evidence type="ECO:0000313" key="1">
    <source>
        <dbReference type="EMBL" id="DAF54508.1"/>
    </source>
</evidence>